<feature type="region of interest" description="Disordered" evidence="9">
    <location>
        <begin position="434"/>
        <end position="454"/>
    </location>
</feature>
<keyword evidence="2" id="KW-0597">Phosphoprotein</keyword>
<evidence type="ECO:0000313" key="11">
    <source>
        <dbReference type="EMBL" id="CAL8139422.1"/>
    </source>
</evidence>
<evidence type="ECO:0000259" key="10">
    <source>
        <dbReference type="PROSITE" id="PS50826"/>
    </source>
</evidence>
<dbReference type="Proteomes" id="UP001642540">
    <property type="component" value="Unassembled WGS sequence"/>
</dbReference>
<accession>A0ABP1RZ78</accession>
<dbReference type="InterPro" id="IPR047326">
    <property type="entry name" value="RUN_PLEKHM1"/>
</dbReference>
<feature type="domain" description="RUN" evidence="10">
    <location>
        <begin position="50"/>
        <end position="215"/>
    </location>
</feature>
<evidence type="ECO:0000256" key="3">
    <source>
        <dbReference type="ARBA" id="ARBA00022723"/>
    </source>
</evidence>
<keyword evidence="12" id="KW-1185">Reference proteome</keyword>
<keyword evidence="5" id="KW-0967">Endosome</keyword>
<dbReference type="SUPFAM" id="SSF140741">
    <property type="entry name" value="RUN domain-like"/>
    <property type="match status" value="1"/>
</dbReference>
<evidence type="ECO:0000256" key="9">
    <source>
        <dbReference type="SAM" id="MobiDB-lite"/>
    </source>
</evidence>
<dbReference type="InterPro" id="IPR025258">
    <property type="entry name" value="RH_dom"/>
</dbReference>
<gene>
    <name evidence="11" type="ORF">ODALV1_LOCUS27829</name>
</gene>
<feature type="region of interest" description="Disordered" evidence="9">
    <location>
        <begin position="382"/>
        <end position="414"/>
    </location>
</feature>
<evidence type="ECO:0000256" key="1">
    <source>
        <dbReference type="ARBA" id="ARBA00004603"/>
    </source>
</evidence>
<keyword evidence="3" id="KW-0479">Metal-binding</keyword>
<feature type="region of interest" description="Disordered" evidence="9">
    <location>
        <begin position="499"/>
        <end position="565"/>
    </location>
</feature>
<organism evidence="11 12">
    <name type="scientific">Orchesella dallaii</name>
    <dbReference type="NCBI Taxonomy" id="48710"/>
    <lineage>
        <taxon>Eukaryota</taxon>
        <taxon>Metazoa</taxon>
        <taxon>Ecdysozoa</taxon>
        <taxon>Arthropoda</taxon>
        <taxon>Hexapoda</taxon>
        <taxon>Collembola</taxon>
        <taxon>Entomobryomorpha</taxon>
        <taxon>Entomobryoidea</taxon>
        <taxon>Orchesellidae</taxon>
        <taxon>Orchesellinae</taxon>
        <taxon>Orchesella</taxon>
    </lineage>
</organism>
<evidence type="ECO:0000256" key="4">
    <source>
        <dbReference type="ARBA" id="ARBA00022737"/>
    </source>
</evidence>
<sequence length="852" mass="94647">MASSSSALLRKAVDKTEAMDTAVKWSLLERVNDSVKELQLKCTSERSSILNNDETTNSFLWVLEAVFIHGLSNSFLRSAASSASSPFSSLMKSSLFSSARGGSSGGGGSDSQAVPNPSFWEFVLVFLHRDIIDQINSLHLIHTDVGRCRSWLRIALNDGLLLSFLENMTLKSNRRCLRSFYRASAFLRDGEKCDILKNYLMGLELLEFRLVINNSFLNHWNSGPLSLVGLWVDENESVQQGVDVAQNLESKEFQAIPKLHQRQQQQNGGTPPRFHKELESVLRRQPPPLLSTDDALRIILSSSPRVTSQPVIQKTISPPKRMPLSSSPQSTLNTKTNFVQTSKHARTPSPSKFSRSPTKAKPQVKAHDNVSVEVAQDSLLEENTSSSNLNQNPTQSVITSSSSSEPISKSMQPELKVNETPTVILNGPLEEHQQDVPDVPAEDPLAQSTTSNDLELESPLVETSYTDLLLKYQQRSQNQQKQLNDDTLVETCEKIEENPASSSGVIQHDSLGESCECESSGNHSHTTTMATSVTSSSGGSGSGSCKPSKTRRRRRTTASSSATSLQSQSKRADFVDVLELIKSPLKSKELIMELLPRIGKYTKIIAPEAGLDTQNYACKMCGTSIGMIYGAARLCHFTGFSYCVVCHLNQESVIPSRILLNYDFGLYSVCNQAHSFLEELKDEPIFDVNEINPTLYSEIDECGQVKHLRTKLYYIGMYLKTCKNSKALEELRKEGSTKPHLIESIHMYSLSDLMGIPNRSLATLLTKMVATGSAHILSCTICREKGFICEVCRSPQVVFPFELERIFKCCECGAVYHSKCMDVGHPCPRCVRWKKYQENEKELEAELANPDE</sequence>
<feature type="compositionally biased region" description="Low complexity" evidence="9">
    <location>
        <begin position="512"/>
        <end position="537"/>
    </location>
</feature>
<evidence type="ECO:0000256" key="6">
    <source>
        <dbReference type="ARBA" id="ARBA00022771"/>
    </source>
</evidence>
<feature type="compositionally biased region" description="Low complexity" evidence="9">
    <location>
        <begin position="382"/>
        <end position="410"/>
    </location>
</feature>
<dbReference type="Pfam" id="PF02759">
    <property type="entry name" value="RUN"/>
    <property type="match status" value="1"/>
</dbReference>
<dbReference type="Pfam" id="PF13901">
    <property type="entry name" value="RH_dom"/>
    <property type="match status" value="1"/>
</dbReference>
<keyword evidence="6" id="KW-0863">Zinc-finger</keyword>
<dbReference type="PANTHER" id="PTHR12326">
    <property type="entry name" value="PLECKSTRIN HOMOLOGY DOMAIN CONTAINING PROTEIN"/>
    <property type="match status" value="1"/>
</dbReference>
<dbReference type="CDD" id="cd17679">
    <property type="entry name" value="RUN_PLEKHM1"/>
    <property type="match status" value="1"/>
</dbReference>
<evidence type="ECO:0000256" key="8">
    <source>
        <dbReference type="ARBA" id="ARBA00023006"/>
    </source>
</evidence>
<evidence type="ECO:0000256" key="2">
    <source>
        <dbReference type="ARBA" id="ARBA00022553"/>
    </source>
</evidence>
<keyword evidence="4" id="KW-0677">Repeat</keyword>
<evidence type="ECO:0000313" key="12">
    <source>
        <dbReference type="Proteomes" id="UP001642540"/>
    </source>
</evidence>
<feature type="compositionally biased region" description="Polar residues" evidence="9">
    <location>
        <begin position="324"/>
        <end position="357"/>
    </location>
</feature>
<dbReference type="PROSITE" id="PS50826">
    <property type="entry name" value="RUN"/>
    <property type="match status" value="1"/>
</dbReference>
<evidence type="ECO:0000256" key="7">
    <source>
        <dbReference type="ARBA" id="ARBA00022833"/>
    </source>
</evidence>
<dbReference type="InterPro" id="IPR004012">
    <property type="entry name" value="Run_dom"/>
</dbReference>
<protein>
    <recommendedName>
        <fullName evidence="10">RUN domain-containing protein</fullName>
    </recommendedName>
</protein>
<dbReference type="EMBL" id="CAXLJM020000125">
    <property type="protein sequence ID" value="CAL8139422.1"/>
    <property type="molecule type" value="Genomic_DNA"/>
</dbReference>
<dbReference type="InterPro" id="IPR051366">
    <property type="entry name" value="DEF8"/>
</dbReference>
<reference evidence="11 12" key="1">
    <citation type="submission" date="2024-08" db="EMBL/GenBank/DDBJ databases">
        <authorList>
            <person name="Cucini C."/>
            <person name="Frati F."/>
        </authorList>
    </citation>
    <scope>NUCLEOTIDE SEQUENCE [LARGE SCALE GENOMIC DNA]</scope>
</reference>
<proteinExistence type="predicted"/>
<keyword evidence="8" id="KW-0072">Autophagy</keyword>
<name>A0ABP1RZ78_9HEXA</name>
<comment type="caution">
    <text evidence="11">The sequence shown here is derived from an EMBL/GenBank/DDBJ whole genome shotgun (WGS) entry which is preliminary data.</text>
</comment>
<comment type="subcellular location">
    <subcellularLocation>
        <location evidence="1">Late endosome</location>
    </subcellularLocation>
</comment>
<dbReference type="InterPro" id="IPR037213">
    <property type="entry name" value="Run_dom_sf"/>
</dbReference>
<dbReference type="SMART" id="SM00593">
    <property type="entry name" value="RUN"/>
    <property type="match status" value="1"/>
</dbReference>
<evidence type="ECO:0000256" key="5">
    <source>
        <dbReference type="ARBA" id="ARBA00022753"/>
    </source>
</evidence>
<dbReference type="PANTHER" id="PTHR12326:SF12">
    <property type="entry name" value="PLECKSTRIN HOMOLOGY AND RUN DOMAIN CONTAINING M1"/>
    <property type="match status" value="1"/>
</dbReference>
<dbReference type="Gene3D" id="1.20.58.900">
    <property type="match status" value="1"/>
</dbReference>
<feature type="region of interest" description="Disordered" evidence="9">
    <location>
        <begin position="308"/>
        <end position="370"/>
    </location>
</feature>
<dbReference type="SMART" id="SM01175">
    <property type="entry name" value="DUF4206"/>
    <property type="match status" value="1"/>
</dbReference>
<dbReference type="CDD" id="cd00029">
    <property type="entry name" value="C1"/>
    <property type="match status" value="1"/>
</dbReference>
<keyword evidence="7" id="KW-0862">Zinc</keyword>